<dbReference type="InterPro" id="IPR000182">
    <property type="entry name" value="GNAT_dom"/>
</dbReference>
<protein>
    <recommendedName>
        <fullName evidence="1">N-acetyltransferase domain-containing protein</fullName>
    </recommendedName>
</protein>
<proteinExistence type="predicted"/>
<evidence type="ECO:0000313" key="3">
    <source>
        <dbReference type="Proteomes" id="UP000029672"/>
    </source>
</evidence>
<dbReference type="CDD" id="cd04301">
    <property type="entry name" value="NAT_SF"/>
    <property type="match status" value="1"/>
</dbReference>
<dbReference type="HOGENOM" id="CLU_2117445_0_0_6"/>
<dbReference type="Pfam" id="PF00583">
    <property type="entry name" value="Acetyltransf_1"/>
    <property type="match status" value="1"/>
</dbReference>
<accession>A0A097ENU2</accession>
<dbReference type="Proteomes" id="UP000029672">
    <property type="component" value="Chromosome"/>
</dbReference>
<dbReference type="AlphaFoldDB" id="A0A097ENU2"/>
<evidence type="ECO:0000259" key="1">
    <source>
        <dbReference type="Pfam" id="PF00583"/>
    </source>
</evidence>
<dbReference type="Gene3D" id="3.40.630.30">
    <property type="match status" value="1"/>
</dbReference>
<reference evidence="2 3" key="1">
    <citation type="submission" date="2014-10" db="EMBL/GenBank/DDBJ databases">
        <title>Whole genome sequence of Francisella endociliophora strain FSC1006, isolated from a laboratory culture of the marine ciliate Euplotes raikovi.</title>
        <authorList>
            <person name="Granberg M."/>
            <person name="Backman S."/>
            <person name="Lundmark E."/>
            <person name="Nilsson E."/>
            <person name="Karlsson E."/>
            <person name="Thelaus J."/>
            <person name="Ohrman C."/>
            <person name="Larkeryd A."/>
            <person name="Stenberg P."/>
        </authorList>
    </citation>
    <scope>NUCLEOTIDE SEQUENCE [LARGE SCALE GENOMIC DNA]</scope>
    <source>
        <strain evidence="2 3">FSC1006</strain>
    </source>
</reference>
<keyword evidence="3" id="KW-1185">Reference proteome</keyword>
<evidence type="ECO:0000313" key="2">
    <source>
        <dbReference type="EMBL" id="AIT09230.1"/>
    </source>
</evidence>
<dbReference type="RefSeq" id="WP_040008811.1">
    <property type="nucleotide sequence ID" value="NZ_CP009574.1"/>
</dbReference>
<dbReference type="EMBL" id="CP009574">
    <property type="protein sequence ID" value="AIT09230.1"/>
    <property type="molecule type" value="Genomic_DNA"/>
</dbReference>
<feature type="domain" description="N-acetyltransferase" evidence="1">
    <location>
        <begin position="47"/>
        <end position="96"/>
    </location>
</feature>
<dbReference type="STRING" id="1547445.LO80_04065"/>
<organism evidence="2 3">
    <name type="scientific">Candidatus Francisella endociliophora</name>
    <dbReference type="NCBI Taxonomy" id="653937"/>
    <lineage>
        <taxon>Bacteria</taxon>
        <taxon>Pseudomonadati</taxon>
        <taxon>Pseudomonadota</taxon>
        <taxon>Gammaproteobacteria</taxon>
        <taxon>Thiotrichales</taxon>
        <taxon>Francisellaceae</taxon>
        <taxon>Francisella</taxon>
    </lineage>
</organism>
<dbReference type="OrthoDB" id="5292888at2"/>
<name>A0A097ENU2_9GAMM</name>
<gene>
    <name evidence="2" type="ORF">LO80_04065</name>
</gene>
<sequence>MLRYATFNDIEQLENIRIQSISSLTKHYSTQQLNIWKSLKPDWSKLYELTQIYCLNDSKVAGFITATKTELKLLYIDPKYQKMGIGTFLVSNVENVGMICDANILTEKILIKRN</sequence>
<dbReference type="InterPro" id="IPR016181">
    <property type="entry name" value="Acyl_CoA_acyltransferase"/>
</dbReference>
<dbReference type="GO" id="GO:0016747">
    <property type="term" value="F:acyltransferase activity, transferring groups other than amino-acyl groups"/>
    <property type="evidence" value="ECO:0007669"/>
    <property type="project" value="InterPro"/>
</dbReference>
<dbReference type="KEGG" id="frf:LO80_04065"/>
<dbReference type="SUPFAM" id="SSF55729">
    <property type="entry name" value="Acyl-CoA N-acyltransferases (Nat)"/>
    <property type="match status" value="1"/>
</dbReference>